<evidence type="ECO:0000313" key="3">
    <source>
        <dbReference type="Proteomes" id="UP000535078"/>
    </source>
</evidence>
<gene>
    <name evidence="2" type="ORF">GGR90_001668</name>
</gene>
<evidence type="ECO:0000313" key="2">
    <source>
        <dbReference type="EMBL" id="NJB89493.1"/>
    </source>
</evidence>
<dbReference type="AlphaFoldDB" id="A0A7X6B9H7"/>
<proteinExistence type="predicted"/>
<protein>
    <submittedName>
        <fullName evidence="2">Uncharacterized protein</fullName>
    </submittedName>
</protein>
<feature type="compositionally biased region" description="Basic residues" evidence="1">
    <location>
        <begin position="484"/>
        <end position="493"/>
    </location>
</feature>
<comment type="caution">
    <text evidence="2">The sequence shown here is derived from an EMBL/GenBank/DDBJ whole genome shotgun (WGS) entry which is preliminary data.</text>
</comment>
<accession>A0A7X6B9H7</accession>
<reference evidence="2 3" key="1">
    <citation type="submission" date="2020-03" db="EMBL/GenBank/DDBJ databases">
        <title>Genomic Encyclopedia of Type Strains, Phase IV (KMG-IV): sequencing the most valuable type-strain genomes for metagenomic binning, comparative biology and taxonomic classification.</title>
        <authorList>
            <person name="Goeker M."/>
        </authorList>
    </citation>
    <scope>NUCLEOTIDE SEQUENCE [LARGE SCALE GENOMIC DNA]</scope>
    <source>
        <strain evidence="2 3">DSM 25229</strain>
    </source>
</reference>
<sequence length="493" mass="55089">MIVQLKQAMALMDPASSFDFFRLAADIRDEIDERLNGGINRDEFERQLFQFPDMAQLPIGHLFDHRVRMPEQQARTLFAGDAPAFSETLSRMLCNGHAQGAEMIAEALKLDPSEDAHRFVDFHRSHPELAIKCLAGDHEAALAISRLTPKLDTLNFNHLLFSTASYYGALQLQIIAARQRAIEIFQFGEEKEAKGRSMGALIDNFALMSAGLEKALDGVFSDKKSKGRPLEIISQLREFSEKFEKEAYVARSGLSEPDLLHELRTFYGYLAPRIDLIRSCMGRAKPKRAFKDHDPKNASLRSEMRVFVTTALAGGVTGGEQIAFAGLRLLSFSRLLPSIVSGRTEWPKRHERWFGRLAGSKNKDAAKLILVARSAVWITSQYPPAFSPEGHPYDLRGSFELHTKIGNVPGQDLIRATKKKASAWIAPDHIALPTADLGGSQLWDIQPEFHLGSAPLANADAINSSLTKNDHWSPKSHTPSPRYRAPRKSHHNY</sequence>
<organism evidence="2 3">
    <name type="scientific">Sphingopyxis italica</name>
    <dbReference type="NCBI Taxonomy" id="1129133"/>
    <lineage>
        <taxon>Bacteria</taxon>
        <taxon>Pseudomonadati</taxon>
        <taxon>Pseudomonadota</taxon>
        <taxon>Alphaproteobacteria</taxon>
        <taxon>Sphingomonadales</taxon>
        <taxon>Sphingomonadaceae</taxon>
        <taxon>Sphingopyxis</taxon>
    </lineage>
</organism>
<name>A0A7X6B9H7_9SPHN</name>
<dbReference type="EMBL" id="JAATIT010000002">
    <property type="protein sequence ID" value="NJB89493.1"/>
    <property type="molecule type" value="Genomic_DNA"/>
</dbReference>
<evidence type="ECO:0000256" key="1">
    <source>
        <dbReference type="SAM" id="MobiDB-lite"/>
    </source>
</evidence>
<keyword evidence="3" id="KW-1185">Reference proteome</keyword>
<feature type="region of interest" description="Disordered" evidence="1">
    <location>
        <begin position="466"/>
        <end position="493"/>
    </location>
</feature>
<dbReference type="Proteomes" id="UP000535078">
    <property type="component" value="Unassembled WGS sequence"/>
</dbReference>
<dbReference type="RefSeq" id="WP_167920978.1">
    <property type="nucleotide sequence ID" value="NZ_JAATIT010000002.1"/>
</dbReference>